<evidence type="ECO:0008006" key="3">
    <source>
        <dbReference type="Google" id="ProtNLM"/>
    </source>
</evidence>
<comment type="caution">
    <text evidence="1">The sequence shown here is derived from an EMBL/GenBank/DDBJ whole genome shotgun (WGS) entry which is preliminary data.</text>
</comment>
<proteinExistence type="predicted"/>
<keyword evidence="2" id="KW-1185">Reference proteome</keyword>
<sequence length="96" mass="10985">MGGIIRLPKTDKFQLKYPITSLDTYQLDKPIFFADTDRPGVYGHVLLEAVTRLWALRQLGIDVAVATSVRMNRNYQQLFTHLGAHPDNTIFIDRPI</sequence>
<name>A0ABQ1VMY0_9RHOB</name>
<accession>A0ABQ1VMY0</accession>
<organism evidence="1 2">
    <name type="scientific">Paracoccus acridae</name>
    <dbReference type="NCBI Taxonomy" id="1795310"/>
    <lineage>
        <taxon>Bacteria</taxon>
        <taxon>Pseudomonadati</taxon>
        <taxon>Pseudomonadota</taxon>
        <taxon>Alphaproteobacteria</taxon>
        <taxon>Rhodobacterales</taxon>
        <taxon>Paracoccaceae</taxon>
        <taxon>Paracoccus</taxon>
    </lineage>
</organism>
<protein>
    <recommendedName>
        <fullName evidence="3">N-acetyltransferase domain-containing protein</fullName>
    </recommendedName>
</protein>
<gene>
    <name evidence="1" type="ORF">GCM10011402_38070</name>
</gene>
<reference evidence="2" key="1">
    <citation type="journal article" date="2019" name="Int. J. Syst. Evol. Microbiol.">
        <title>The Global Catalogue of Microorganisms (GCM) 10K type strain sequencing project: providing services to taxonomists for standard genome sequencing and annotation.</title>
        <authorList>
            <consortium name="The Broad Institute Genomics Platform"/>
            <consortium name="The Broad Institute Genome Sequencing Center for Infectious Disease"/>
            <person name="Wu L."/>
            <person name="Ma J."/>
        </authorList>
    </citation>
    <scope>NUCLEOTIDE SEQUENCE [LARGE SCALE GENOMIC DNA]</scope>
    <source>
        <strain evidence="2">CGMCC 1.15419</strain>
    </source>
</reference>
<evidence type="ECO:0000313" key="2">
    <source>
        <dbReference type="Proteomes" id="UP000640509"/>
    </source>
</evidence>
<dbReference type="Proteomes" id="UP000640509">
    <property type="component" value="Unassembled WGS sequence"/>
</dbReference>
<evidence type="ECO:0000313" key="1">
    <source>
        <dbReference type="EMBL" id="GGF81835.1"/>
    </source>
</evidence>
<dbReference type="EMBL" id="BMIV01000041">
    <property type="protein sequence ID" value="GGF81835.1"/>
    <property type="molecule type" value="Genomic_DNA"/>
</dbReference>